<dbReference type="GO" id="GO:0042147">
    <property type="term" value="P:retrograde transport, endosome to Golgi"/>
    <property type="evidence" value="ECO:0007669"/>
    <property type="project" value="UniProtKB-UniRule"/>
</dbReference>
<protein>
    <recommendedName>
        <fullName evidence="2 3">Vacuolar protein sorting-associated protein 51 homolog</fullName>
    </recommendedName>
</protein>
<reference evidence="6" key="1">
    <citation type="journal article" date="2018" name="Biosci. Biotechnol. Biochem.">
        <title>Polysaccharide hydrolase of the hadal zone amphipods Hirondellea gigas.</title>
        <authorList>
            <person name="Kobayashi H."/>
            <person name="Nagahama T."/>
            <person name="Arai W."/>
            <person name="Sasagawa Y."/>
            <person name="Umeda M."/>
            <person name="Hayashi T."/>
            <person name="Nikaido I."/>
            <person name="Watanabe H."/>
            <person name="Oguri K."/>
            <person name="Kitazato H."/>
            <person name="Fujioka K."/>
            <person name="Kido Y."/>
            <person name="Takami H."/>
        </authorList>
    </citation>
    <scope>NUCLEOTIDE SEQUENCE</scope>
    <source>
        <tissue evidence="6">Whole body</tissue>
    </source>
</reference>
<feature type="region of interest" description="Disordered" evidence="5">
    <location>
        <begin position="534"/>
        <end position="561"/>
    </location>
</feature>
<dbReference type="GO" id="GO:0032456">
    <property type="term" value="P:endocytic recycling"/>
    <property type="evidence" value="ECO:0007669"/>
    <property type="project" value="TreeGrafter"/>
</dbReference>
<comment type="similarity">
    <text evidence="1 3">Belongs to the VPS51 family.</text>
</comment>
<dbReference type="GO" id="GO:0015031">
    <property type="term" value="P:protein transport"/>
    <property type="evidence" value="ECO:0007669"/>
    <property type="project" value="UniProtKB-UniRule"/>
</dbReference>
<comment type="subcellular location">
    <subcellularLocation>
        <location evidence="3">Golgi apparatus</location>
        <location evidence="3">trans-Golgi network</location>
    </subcellularLocation>
</comment>
<dbReference type="GO" id="GO:0048193">
    <property type="term" value="P:Golgi vesicle transport"/>
    <property type="evidence" value="ECO:0007669"/>
    <property type="project" value="TreeGrafter"/>
</dbReference>
<feature type="region of interest" description="Disordered" evidence="5">
    <location>
        <begin position="707"/>
        <end position="738"/>
    </location>
</feature>
<dbReference type="PANTHER" id="PTHR15954:SF4">
    <property type="entry name" value="VACUOLAR PROTEIN SORTING-ASSOCIATED PROTEIN 51 HOMOLOG"/>
    <property type="match status" value="1"/>
</dbReference>
<keyword evidence="3" id="KW-0813">Transport</keyword>
<dbReference type="GO" id="GO:0000938">
    <property type="term" value="C:GARP complex"/>
    <property type="evidence" value="ECO:0007669"/>
    <property type="project" value="UniProtKB-UniRule"/>
</dbReference>
<dbReference type="GO" id="GO:0005829">
    <property type="term" value="C:cytosol"/>
    <property type="evidence" value="ECO:0007669"/>
    <property type="project" value="GOC"/>
</dbReference>
<keyword evidence="4" id="KW-0175">Coiled coil</keyword>
<keyword evidence="3" id="KW-0445">Lipid transport</keyword>
<dbReference type="PANTHER" id="PTHR15954">
    <property type="entry name" value="VACUOLAR PROTEIN SORTING-ASSOCIATED PROTEIN 51 HOMOLOG"/>
    <property type="match status" value="1"/>
</dbReference>
<dbReference type="GO" id="GO:0006869">
    <property type="term" value="P:lipid transport"/>
    <property type="evidence" value="ECO:0007669"/>
    <property type="project" value="UniProtKB-UniRule"/>
</dbReference>
<feature type="compositionally biased region" description="Polar residues" evidence="5">
    <location>
        <begin position="534"/>
        <end position="544"/>
    </location>
</feature>
<sequence length="853" mass="93767">MESSNSRDRRKRSELLEYYDAAGNTATNTPPTLDLHSKHFDAKQYAQKLIKECSLKQLLEEEVTLSSTAHRLDSDCQTLVYEHYDKFLHATDLVQKLKEGSSDMEDQLQQLQENMALITESSSAITSGLKERREELSKLLSAHNTLHKLEFLFQLPRNIDRCIAEGDMQQGVACYLNTCSVLQRYRHLSSLAAVQADCHKALDRLKLALHSTITQGNSRELASSVELLLELGEPKQSLQDSFLLHAQHKLRDDMTALQDLAAFIPSNREGEESAVELQHRECGGGDERRVEECSDDRSHSTAAAVQEQRFAVDLLVFIDRCHDTFVANLWLLISSYQEMFLSSTNKSSCGEARAKLCELVDSSITSLLGVVQLRVAAEVELHPMQCHVMATALDKLHRRLKALETMMGQCYYTQWSLDLVLEATRLQCEQCLSAMKLALDNTLADVRQGIASGGGSSSGGAELSSLLSHLVASIAGDIKHNLHIIMVFSTSGCTYSSEDLFKRTFILQQVREDTVVAFLLHLTRTLAQFASSGSASVTSPLTSPSNGAVTTTTGGGGSSSARVTSHVISSSTVAGCPGITSSGAVVATSAGLLLVLAKAAGDLHLSTAHYVLRECDESLGVSKISQEVSGGVVLTPSEHVTSRLKQAAQDLLNAYVARQGSALAQLLVRSVELKDWLGCGEPRSVRRVMRTVREDIEASEAQVGALYEEGARKERSSDSSRRTYHSVSTAANRSTTNWSSSGRLNNTLNLSKLWCDRIEIFSPVLPDKLSIMTGIVKIALKSVEEGIRMRTLGKYGLQQVQVDVYYLRTHLWRHVTDDTLLNVLLDAILTAAAQRCCEPELMEHSVVEFICDQ</sequence>
<feature type="compositionally biased region" description="Basic and acidic residues" evidence="5">
    <location>
        <begin position="709"/>
        <end position="721"/>
    </location>
</feature>
<proteinExistence type="evidence at transcript level"/>
<evidence type="ECO:0000256" key="3">
    <source>
        <dbReference type="RuleBase" id="RU368010"/>
    </source>
</evidence>
<keyword evidence="3" id="KW-0653">Protein transport</keyword>
<evidence type="ECO:0000256" key="2">
    <source>
        <dbReference type="ARBA" id="ARBA00016122"/>
    </source>
</evidence>
<dbReference type="GO" id="GO:0016020">
    <property type="term" value="C:membrane"/>
    <property type="evidence" value="ECO:0007669"/>
    <property type="project" value="TreeGrafter"/>
</dbReference>
<evidence type="ECO:0000256" key="1">
    <source>
        <dbReference type="ARBA" id="ARBA00006080"/>
    </source>
</evidence>
<evidence type="ECO:0000256" key="4">
    <source>
        <dbReference type="SAM" id="Coils"/>
    </source>
</evidence>
<dbReference type="EMBL" id="IACF01002000">
    <property type="protein sequence ID" value="LAB67673.1"/>
    <property type="molecule type" value="mRNA"/>
</dbReference>
<dbReference type="Pfam" id="PF08700">
    <property type="entry name" value="VPS51_Exo84_N"/>
    <property type="match status" value="1"/>
</dbReference>
<dbReference type="AlphaFoldDB" id="A0A2P2I0W7"/>
<comment type="subunit">
    <text evidence="3">Component of the Golgi-associated retrograde protein (GARP) complex.</text>
</comment>
<feature type="compositionally biased region" description="Polar residues" evidence="5">
    <location>
        <begin position="725"/>
        <end position="738"/>
    </location>
</feature>
<dbReference type="GO" id="GO:0007030">
    <property type="term" value="P:Golgi organization"/>
    <property type="evidence" value="ECO:0007669"/>
    <property type="project" value="UniProtKB-UniRule"/>
</dbReference>
<dbReference type="InterPro" id="IPR014812">
    <property type="entry name" value="Vps51"/>
</dbReference>
<evidence type="ECO:0000313" key="6">
    <source>
        <dbReference type="EMBL" id="LAB67673.1"/>
    </source>
</evidence>
<dbReference type="GO" id="GO:0007041">
    <property type="term" value="P:lysosomal transport"/>
    <property type="evidence" value="ECO:0007669"/>
    <property type="project" value="TreeGrafter"/>
</dbReference>
<name>A0A2P2I0W7_9CRUS</name>
<organism evidence="6">
    <name type="scientific">Hirondellea gigas</name>
    <dbReference type="NCBI Taxonomy" id="1518452"/>
    <lineage>
        <taxon>Eukaryota</taxon>
        <taxon>Metazoa</taxon>
        <taxon>Ecdysozoa</taxon>
        <taxon>Arthropoda</taxon>
        <taxon>Crustacea</taxon>
        <taxon>Multicrustacea</taxon>
        <taxon>Malacostraca</taxon>
        <taxon>Eumalacostraca</taxon>
        <taxon>Peracarida</taxon>
        <taxon>Amphipoda</taxon>
        <taxon>Amphilochidea</taxon>
        <taxon>Lysianassida</taxon>
        <taxon>Lysianassidira</taxon>
        <taxon>Lysianassoidea</taxon>
        <taxon>Lysianassidae</taxon>
        <taxon>Hirondellea</taxon>
    </lineage>
</organism>
<accession>A0A2P2I0W7</accession>
<keyword evidence="3" id="KW-0333">Golgi apparatus</keyword>
<comment type="function">
    <text evidence="3">Acts as component of the GARP complex that is involved in retrograde transport from early and late endosomes to the trans-Golgi network (TGN).</text>
</comment>
<evidence type="ECO:0000256" key="5">
    <source>
        <dbReference type="SAM" id="MobiDB-lite"/>
    </source>
</evidence>
<dbReference type="GO" id="GO:1990745">
    <property type="term" value="C:EARP complex"/>
    <property type="evidence" value="ECO:0007669"/>
    <property type="project" value="TreeGrafter"/>
</dbReference>
<feature type="coiled-coil region" evidence="4">
    <location>
        <begin position="94"/>
        <end position="121"/>
    </location>
</feature>